<dbReference type="AlphaFoldDB" id="A0A162PUQ1"/>
<protein>
    <submittedName>
        <fullName evidence="1">Uncharacterized protein</fullName>
    </submittedName>
</protein>
<name>A0A162PUQ1_9CRUS</name>
<evidence type="ECO:0000313" key="1">
    <source>
        <dbReference type="EMBL" id="KZS19167.1"/>
    </source>
</evidence>
<evidence type="ECO:0000313" key="2">
    <source>
        <dbReference type="Proteomes" id="UP000076858"/>
    </source>
</evidence>
<proteinExistence type="predicted"/>
<dbReference type="Proteomes" id="UP000076858">
    <property type="component" value="Unassembled WGS sequence"/>
</dbReference>
<accession>A0A162PUQ1</accession>
<comment type="caution">
    <text evidence="1">The sequence shown here is derived from an EMBL/GenBank/DDBJ whole genome shotgun (WGS) entry which is preliminary data.</text>
</comment>
<sequence>MYYSVSSSPANNQYKGVPFGNSMKAFRKQHRRASCARCIS</sequence>
<organism evidence="1 2">
    <name type="scientific">Daphnia magna</name>
    <dbReference type="NCBI Taxonomy" id="35525"/>
    <lineage>
        <taxon>Eukaryota</taxon>
        <taxon>Metazoa</taxon>
        <taxon>Ecdysozoa</taxon>
        <taxon>Arthropoda</taxon>
        <taxon>Crustacea</taxon>
        <taxon>Branchiopoda</taxon>
        <taxon>Diplostraca</taxon>
        <taxon>Cladocera</taxon>
        <taxon>Anomopoda</taxon>
        <taxon>Daphniidae</taxon>
        <taxon>Daphnia</taxon>
    </lineage>
</organism>
<reference evidence="1 2" key="1">
    <citation type="submission" date="2016-03" db="EMBL/GenBank/DDBJ databases">
        <title>EvidentialGene: Evidence-directed Construction of Genes on Genomes.</title>
        <authorList>
            <person name="Gilbert D.G."/>
            <person name="Choi J.-H."/>
            <person name="Mockaitis K."/>
            <person name="Colbourne J."/>
            <person name="Pfrender M."/>
        </authorList>
    </citation>
    <scope>NUCLEOTIDE SEQUENCE [LARGE SCALE GENOMIC DNA]</scope>
    <source>
        <strain evidence="1 2">Xinb3</strain>
        <tissue evidence="1">Complete organism</tissue>
    </source>
</reference>
<gene>
    <name evidence="1" type="ORF">APZ42_014523</name>
</gene>
<dbReference type="EMBL" id="LRGB01000443">
    <property type="protein sequence ID" value="KZS19167.1"/>
    <property type="molecule type" value="Genomic_DNA"/>
</dbReference>
<keyword evidence="2" id="KW-1185">Reference proteome</keyword>